<accession>A0A931DNV8</accession>
<feature type="compositionally biased region" description="Polar residues" evidence="1">
    <location>
        <begin position="131"/>
        <end position="142"/>
    </location>
</feature>
<keyword evidence="2" id="KW-0472">Membrane</keyword>
<dbReference type="EMBL" id="JADOUA010000001">
    <property type="protein sequence ID" value="MBG6090053.1"/>
    <property type="molecule type" value="Genomic_DNA"/>
</dbReference>
<dbReference type="AlphaFoldDB" id="A0A931DNV8"/>
<feature type="region of interest" description="Disordered" evidence="1">
    <location>
        <begin position="39"/>
        <end position="182"/>
    </location>
</feature>
<keyword evidence="2" id="KW-0812">Transmembrane</keyword>
<feature type="chain" id="PRO_5039263831" description="Translation initiation factor IF-2" evidence="3">
    <location>
        <begin position="44"/>
        <end position="228"/>
    </location>
</feature>
<evidence type="ECO:0000313" key="5">
    <source>
        <dbReference type="Proteomes" id="UP000614047"/>
    </source>
</evidence>
<feature type="compositionally biased region" description="Basic and acidic residues" evidence="1">
    <location>
        <begin position="107"/>
        <end position="119"/>
    </location>
</feature>
<evidence type="ECO:0008006" key="6">
    <source>
        <dbReference type="Google" id="ProtNLM"/>
    </source>
</evidence>
<sequence length="228" mass="23469">MPQQQRRLAQHGPRSRLGRIGAASALSAGALTLMALSAPPAAAAAPRPCPKGTDPASTIDNWKCQLDNIRDGLEPKDPAPSPAPAPAPTKKPPKKTPETSPAKPPRRKADPPSGKDRGAPGRQVAPPPMSPQSRPYSVQPYSTGGAPQLPGLLPAPQVAGPQGAAQGGPMPRTRLTAPVAASERQDAPATLWVAAAAGAAGMVGAFNISFLGRDLRRRHARSIAGRRP</sequence>
<dbReference type="Proteomes" id="UP000614047">
    <property type="component" value="Unassembled WGS sequence"/>
</dbReference>
<name>A0A931DNV8_9ACTN</name>
<protein>
    <recommendedName>
        <fullName evidence="6">Translation initiation factor IF-2</fullName>
    </recommendedName>
</protein>
<dbReference type="RefSeq" id="WP_197012572.1">
    <property type="nucleotide sequence ID" value="NZ_BAABES010000021.1"/>
</dbReference>
<feature type="compositionally biased region" description="Basic and acidic residues" evidence="1">
    <location>
        <begin position="68"/>
        <end position="77"/>
    </location>
</feature>
<proteinExistence type="predicted"/>
<organism evidence="4 5">
    <name type="scientific">Actinomadura viridis</name>
    <dbReference type="NCBI Taxonomy" id="58110"/>
    <lineage>
        <taxon>Bacteria</taxon>
        <taxon>Bacillati</taxon>
        <taxon>Actinomycetota</taxon>
        <taxon>Actinomycetes</taxon>
        <taxon>Streptosporangiales</taxon>
        <taxon>Thermomonosporaceae</taxon>
        <taxon>Actinomadura</taxon>
    </lineage>
</organism>
<feature type="compositionally biased region" description="Low complexity" evidence="1">
    <location>
        <begin position="144"/>
        <end position="169"/>
    </location>
</feature>
<evidence type="ECO:0000256" key="3">
    <source>
        <dbReference type="SAM" id="SignalP"/>
    </source>
</evidence>
<feature type="transmembrane region" description="Helical" evidence="2">
    <location>
        <begin position="191"/>
        <end position="212"/>
    </location>
</feature>
<keyword evidence="5" id="KW-1185">Reference proteome</keyword>
<evidence type="ECO:0000313" key="4">
    <source>
        <dbReference type="EMBL" id="MBG6090053.1"/>
    </source>
</evidence>
<evidence type="ECO:0000256" key="2">
    <source>
        <dbReference type="SAM" id="Phobius"/>
    </source>
</evidence>
<keyword evidence="3" id="KW-0732">Signal</keyword>
<keyword evidence="2" id="KW-1133">Transmembrane helix</keyword>
<feature type="compositionally biased region" description="Pro residues" evidence="1">
    <location>
        <begin position="78"/>
        <end position="90"/>
    </location>
</feature>
<comment type="caution">
    <text evidence="4">The sequence shown here is derived from an EMBL/GenBank/DDBJ whole genome shotgun (WGS) entry which is preliminary data.</text>
</comment>
<feature type="signal peptide" evidence="3">
    <location>
        <begin position="1"/>
        <end position="43"/>
    </location>
</feature>
<reference evidence="4" key="1">
    <citation type="submission" date="2020-11" db="EMBL/GenBank/DDBJ databases">
        <title>Sequencing the genomes of 1000 actinobacteria strains.</title>
        <authorList>
            <person name="Klenk H.-P."/>
        </authorList>
    </citation>
    <scope>NUCLEOTIDE SEQUENCE</scope>
    <source>
        <strain evidence="4">DSM 43175</strain>
    </source>
</reference>
<evidence type="ECO:0000256" key="1">
    <source>
        <dbReference type="SAM" id="MobiDB-lite"/>
    </source>
</evidence>
<gene>
    <name evidence="4" type="ORF">IW256_004166</name>
</gene>